<reference evidence="1" key="3">
    <citation type="submission" date="2023-03" db="UniProtKB">
        <authorList>
            <consortium name="EnsemblPlants"/>
        </authorList>
    </citation>
    <scope>IDENTIFICATION</scope>
    <source>
        <strain evidence="1">cv. Chiifu-401-42</strain>
    </source>
</reference>
<dbReference type="Gramene" id="Bra037121.1">
    <property type="protein sequence ID" value="Bra037121.1-P"/>
    <property type="gene ID" value="Bra037121"/>
</dbReference>
<sequence length="82" mass="9160">MDLCTDSPDASIPIQGPSFMPRRLQFVNSSSTFMSLAEELLIVYNNNFDIGVRSVRDIKEDTVARLPQSSRVVNKEAKRLSG</sequence>
<proteinExistence type="predicted"/>
<evidence type="ECO:0000313" key="2">
    <source>
        <dbReference type="Proteomes" id="UP000011750"/>
    </source>
</evidence>
<dbReference type="EnsemblPlants" id="Bra037121.1">
    <property type="protein sequence ID" value="Bra037121.1-P"/>
    <property type="gene ID" value="Bra037121"/>
</dbReference>
<organism evidence="1 2">
    <name type="scientific">Brassica campestris</name>
    <name type="common">Field mustard</name>
    <dbReference type="NCBI Taxonomy" id="3711"/>
    <lineage>
        <taxon>Eukaryota</taxon>
        <taxon>Viridiplantae</taxon>
        <taxon>Streptophyta</taxon>
        <taxon>Embryophyta</taxon>
        <taxon>Tracheophyta</taxon>
        <taxon>Spermatophyta</taxon>
        <taxon>Magnoliopsida</taxon>
        <taxon>eudicotyledons</taxon>
        <taxon>Gunneridae</taxon>
        <taxon>Pentapetalae</taxon>
        <taxon>rosids</taxon>
        <taxon>malvids</taxon>
        <taxon>Brassicales</taxon>
        <taxon>Brassicaceae</taxon>
        <taxon>Brassiceae</taxon>
        <taxon>Brassica</taxon>
    </lineage>
</organism>
<accession>M4F7R0</accession>
<reference evidence="1 2" key="2">
    <citation type="journal article" date="2018" name="Hortic Res">
        <title>Improved Brassica rapa reference genome by single-molecule sequencing and chromosome conformation capture technologies.</title>
        <authorList>
            <person name="Zhang L."/>
            <person name="Cai X."/>
            <person name="Wu J."/>
            <person name="Liu M."/>
            <person name="Grob S."/>
            <person name="Cheng F."/>
            <person name="Liang J."/>
            <person name="Cai C."/>
            <person name="Liu Z."/>
            <person name="Liu B."/>
            <person name="Wang F."/>
            <person name="Li S."/>
            <person name="Liu F."/>
            <person name="Li X."/>
            <person name="Cheng L."/>
            <person name="Yang W."/>
            <person name="Li M.H."/>
            <person name="Grossniklaus U."/>
            <person name="Zheng H."/>
            <person name="Wang X."/>
        </authorList>
    </citation>
    <scope>NUCLEOTIDE SEQUENCE [LARGE SCALE GENOMIC DNA]</scope>
    <source>
        <strain evidence="1 2">cv. Chiifu-401-42</strain>
    </source>
</reference>
<protein>
    <submittedName>
        <fullName evidence="1">Uncharacterized protein</fullName>
    </submittedName>
</protein>
<dbReference type="Proteomes" id="UP000011750">
    <property type="component" value="Chromosome A09"/>
</dbReference>
<name>M4F7R0_BRACM</name>
<dbReference type="InParanoid" id="M4F7R0"/>
<dbReference type="AlphaFoldDB" id="M4F7R0"/>
<keyword evidence="2" id="KW-1185">Reference proteome</keyword>
<reference evidence="1 2" key="1">
    <citation type="journal article" date="2011" name="Nat. Genet.">
        <title>The genome of the mesopolyploid crop species Brassica rapa.</title>
        <authorList>
            <consortium name="Brassica rapa Genome Sequencing Project Consortium"/>
            <person name="Wang X."/>
            <person name="Wang H."/>
            <person name="Wang J."/>
            <person name="Sun R."/>
            <person name="Wu J."/>
            <person name="Liu S."/>
            <person name="Bai Y."/>
            <person name="Mun J.H."/>
            <person name="Bancroft I."/>
            <person name="Cheng F."/>
            <person name="Huang S."/>
            <person name="Li X."/>
            <person name="Hua W."/>
            <person name="Wang J."/>
            <person name="Wang X."/>
            <person name="Freeling M."/>
            <person name="Pires J.C."/>
            <person name="Paterson A.H."/>
            <person name="Chalhoub B."/>
            <person name="Wang B."/>
            <person name="Hayward A."/>
            <person name="Sharpe A.G."/>
            <person name="Park B.S."/>
            <person name="Weisshaar B."/>
            <person name="Liu B."/>
            <person name="Li B."/>
            <person name="Liu B."/>
            <person name="Tong C."/>
            <person name="Song C."/>
            <person name="Duran C."/>
            <person name="Peng C."/>
            <person name="Geng C."/>
            <person name="Koh C."/>
            <person name="Lin C."/>
            <person name="Edwards D."/>
            <person name="Mu D."/>
            <person name="Shen D."/>
            <person name="Soumpourou E."/>
            <person name="Li F."/>
            <person name="Fraser F."/>
            <person name="Conant G."/>
            <person name="Lassalle G."/>
            <person name="King G.J."/>
            <person name="Bonnema G."/>
            <person name="Tang H."/>
            <person name="Wang H."/>
            <person name="Belcram H."/>
            <person name="Zhou H."/>
            <person name="Hirakawa H."/>
            <person name="Abe H."/>
            <person name="Guo H."/>
            <person name="Wang H."/>
            <person name="Jin H."/>
            <person name="Parkin I.A."/>
            <person name="Batley J."/>
            <person name="Kim J.S."/>
            <person name="Just J."/>
            <person name="Li J."/>
            <person name="Xu J."/>
            <person name="Deng J."/>
            <person name="Kim J.A."/>
            <person name="Li J."/>
            <person name="Yu J."/>
            <person name="Meng J."/>
            <person name="Wang J."/>
            <person name="Min J."/>
            <person name="Poulain J."/>
            <person name="Wang J."/>
            <person name="Hatakeyama K."/>
            <person name="Wu K."/>
            <person name="Wang L."/>
            <person name="Fang L."/>
            <person name="Trick M."/>
            <person name="Links M.G."/>
            <person name="Zhao M."/>
            <person name="Jin M."/>
            <person name="Ramchiary N."/>
            <person name="Drou N."/>
            <person name="Berkman P.J."/>
            <person name="Cai Q."/>
            <person name="Huang Q."/>
            <person name="Li R."/>
            <person name="Tabata S."/>
            <person name="Cheng S."/>
            <person name="Zhang S."/>
            <person name="Zhang S."/>
            <person name="Huang S."/>
            <person name="Sato S."/>
            <person name="Sun S."/>
            <person name="Kwon S.J."/>
            <person name="Choi S.R."/>
            <person name="Lee T.H."/>
            <person name="Fan W."/>
            <person name="Zhao X."/>
            <person name="Tan X."/>
            <person name="Xu X."/>
            <person name="Wang Y."/>
            <person name="Qiu Y."/>
            <person name="Yin Y."/>
            <person name="Li Y."/>
            <person name="Du Y."/>
            <person name="Liao Y."/>
            <person name="Lim Y."/>
            <person name="Narusaka Y."/>
            <person name="Wang Y."/>
            <person name="Wang Z."/>
            <person name="Li Z."/>
            <person name="Wang Z."/>
            <person name="Xiong Z."/>
            <person name="Zhang Z."/>
        </authorList>
    </citation>
    <scope>NUCLEOTIDE SEQUENCE [LARGE SCALE GENOMIC DNA]</scope>
    <source>
        <strain evidence="1 2">cv. Chiifu-401-42</strain>
    </source>
</reference>
<evidence type="ECO:0000313" key="1">
    <source>
        <dbReference type="EnsemblPlants" id="Bra037121.1-P"/>
    </source>
</evidence>
<dbReference type="HOGENOM" id="CLU_2561514_0_0_1"/>